<dbReference type="EMBL" id="PSZC01000017">
    <property type="protein sequence ID" value="PPJ35889.1"/>
    <property type="molecule type" value="Genomic_DNA"/>
</dbReference>
<dbReference type="Pfam" id="PF13577">
    <property type="entry name" value="SnoaL_4"/>
    <property type="match status" value="1"/>
</dbReference>
<name>A0A2S6AKY1_9NOCA</name>
<dbReference type="InterPro" id="IPR032710">
    <property type="entry name" value="NTF2-like_dom_sf"/>
</dbReference>
<sequence>MLPAEDHFAITDLINLHGHLTDNGDFDGWPALFAEDVVYDVSASASARAGRSPTASCAHGGNRCDRDPATLALITEHANIAPNIAPKLPARVIMEA</sequence>
<organism evidence="2 3">
    <name type="scientific">Nocardia nova</name>
    <dbReference type="NCBI Taxonomy" id="37330"/>
    <lineage>
        <taxon>Bacteria</taxon>
        <taxon>Bacillati</taxon>
        <taxon>Actinomycetota</taxon>
        <taxon>Actinomycetes</taxon>
        <taxon>Mycobacteriales</taxon>
        <taxon>Nocardiaceae</taxon>
        <taxon>Nocardia</taxon>
    </lineage>
</organism>
<reference evidence="2 3" key="1">
    <citation type="submission" date="2018-02" db="EMBL/GenBank/DDBJ databases">
        <title>8 Nocardia nova and 1 Nocardia cyriacigeorgica strain used for evolution to TMP-SMX.</title>
        <authorList>
            <person name="Mehta H."/>
            <person name="Weng J."/>
            <person name="Shamoo Y."/>
        </authorList>
    </citation>
    <scope>NUCLEOTIDE SEQUENCE [LARGE SCALE GENOMIC DNA]</scope>
    <source>
        <strain evidence="2 3">MDA3139</strain>
    </source>
</reference>
<dbReference type="SUPFAM" id="SSF54427">
    <property type="entry name" value="NTF2-like"/>
    <property type="match status" value="1"/>
</dbReference>
<dbReference type="Proteomes" id="UP000239874">
    <property type="component" value="Unassembled WGS sequence"/>
</dbReference>
<dbReference type="InterPro" id="IPR037401">
    <property type="entry name" value="SnoaL-like"/>
</dbReference>
<accession>A0A2S6AKY1</accession>
<dbReference type="OrthoDB" id="9180262at2"/>
<gene>
    <name evidence="2" type="ORF">C5E45_22510</name>
</gene>
<protein>
    <recommendedName>
        <fullName evidence="1">SnoaL-like domain-containing protein</fullName>
    </recommendedName>
</protein>
<evidence type="ECO:0000313" key="3">
    <source>
        <dbReference type="Proteomes" id="UP000239874"/>
    </source>
</evidence>
<feature type="domain" description="SnoaL-like" evidence="1">
    <location>
        <begin position="4"/>
        <end position="51"/>
    </location>
</feature>
<comment type="caution">
    <text evidence="2">The sequence shown here is derived from an EMBL/GenBank/DDBJ whole genome shotgun (WGS) entry which is preliminary data.</text>
</comment>
<dbReference type="AlphaFoldDB" id="A0A2S6AKY1"/>
<dbReference type="Gene3D" id="3.10.450.50">
    <property type="match status" value="1"/>
</dbReference>
<proteinExistence type="predicted"/>
<evidence type="ECO:0000313" key="2">
    <source>
        <dbReference type="EMBL" id="PPJ35889.1"/>
    </source>
</evidence>
<evidence type="ECO:0000259" key="1">
    <source>
        <dbReference type="Pfam" id="PF13577"/>
    </source>
</evidence>
<dbReference type="RefSeq" id="WP_104375013.1">
    <property type="nucleotide sequence ID" value="NZ_PSZC01000017.1"/>
</dbReference>